<gene>
    <name evidence="1" type="ORF">MAR_002438</name>
</gene>
<sequence length="87" mass="9808">MISYQAQCQLLYKEESLDGWKLEERRAVSCLGCAECHDKASEESKGHNVTLHGLCFVPKCEQVGGVQGVSRHAPAPKWVLLVMFWEM</sequence>
<name>A0ABY7FEI2_MYAAR</name>
<keyword evidence="2" id="KW-1185">Reference proteome</keyword>
<accession>A0ABY7FEI2</accession>
<organism evidence="1 2">
    <name type="scientific">Mya arenaria</name>
    <name type="common">Soft-shell clam</name>
    <dbReference type="NCBI Taxonomy" id="6604"/>
    <lineage>
        <taxon>Eukaryota</taxon>
        <taxon>Metazoa</taxon>
        <taxon>Spiralia</taxon>
        <taxon>Lophotrochozoa</taxon>
        <taxon>Mollusca</taxon>
        <taxon>Bivalvia</taxon>
        <taxon>Autobranchia</taxon>
        <taxon>Heteroconchia</taxon>
        <taxon>Euheterodonta</taxon>
        <taxon>Imparidentia</taxon>
        <taxon>Neoheterodontei</taxon>
        <taxon>Myida</taxon>
        <taxon>Myoidea</taxon>
        <taxon>Myidae</taxon>
        <taxon>Mya</taxon>
    </lineage>
</organism>
<protein>
    <recommendedName>
        <fullName evidence="3">LIM zinc-binding domain-containing protein</fullName>
    </recommendedName>
</protein>
<proteinExistence type="predicted"/>
<dbReference type="EMBL" id="CP111022">
    <property type="protein sequence ID" value="WAR20600.1"/>
    <property type="molecule type" value="Genomic_DNA"/>
</dbReference>
<reference evidence="1" key="1">
    <citation type="submission" date="2022-11" db="EMBL/GenBank/DDBJ databases">
        <title>Centuries of genome instability and evolution in soft-shell clam transmissible cancer (bioRxiv).</title>
        <authorList>
            <person name="Hart S.F.M."/>
            <person name="Yonemitsu M.A."/>
            <person name="Giersch R.M."/>
            <person name="Beal B.F."/>
            <person name="Arriagada G."/>
            <person name="Davis B.W."/>
            <person name="Ostrander E.A."/>
            <person name="Goff S.P."/>
            <person name="Metzger M.J."/>
        </authorList>
    </citation>
    <scope>NUCLEOTIDE SEQUENCE</scope>
    <source>
        <strain evidence="1">MELC-2E11</strain>
        <tissue evidence="1">Siphon/mantle</tissue>
    </source>
</reference>
<evidence type="ECO:0000313" key="2">
    <source>
        <dbReference type="Proteomes" id="UP001164746"/>
    </source>
</evidence>
<dbReference type="Proteomes" id="UP001164746">
    <property type="component" value="Chromosome 11"/>
</dbReference>
<evidence type="ECO:0008006" key="3">
    <source>
        <dbReference type="Google" id="ProtNLM"/>
    </source>
</evidence>
<evidence type="ECO:0000313" key="1">
    <source>
        <dbReference type="EMBL" id="WAR20600.1"/>
    </source>
</evidence>